<organism evidence="6 7">
    <name type="scientific">Chlamydomonas eustigma</name>
    <dbReference type="NCBI Taxonomy" id="1157962"/>
    <lineage>
        <taxon>Eukaryota</taxon>
        <taxon>Viridiplantae</taxon>
        <taxon>Chlorophyta</taxon>
        <taxon>core chlorophytes</taxon>
        <taxon>Chlorophyceae</taxon>
        <taxon>CS clade</taxon>
        <taxon>Chlamydomonadales</taxon>
        <taxon>Chlamydomonadaceae</taxon>
        <taxon>Chlamydomonas</taxon>
    </lineage>
</organism>
<name>A0A250WWW0_9CHLO</name>
<evidence type="ECO:0000259" key="5">
    <source>
        <dbReference type="Pfam" id="PF24656"/>
    </source>
</evidence>
<evidence type="ECO:0000313" key="7">
    <source>
        <dbReference type="Proteomes" id="UP000232323"/>
    </source>
</evidence>
<dbReference type="Proteomes" id="UP000232323">
    <property type="component" value="Unassembled WGS sequence"/>
</dbReference>
<comment type="subcellular location">
    <subcellularLocation>
        <location evidence="1">Cytoplasm</location>
        <location evidence="1">Cytoskeleton</location>
        <location evidence="1">Microtubule organizing center</location>
        <location evidence="1">Centrosome</location>
    </subcellularLocation>
</comment>
<sequence>MPLTDRDQYAETRKSIKQQLQNLGVTQELHGMLLDLKRSGQQNITADDIISILEAKGTLSQLVKQIGPPEQSVQSLLHEETTAPKKQPLGKHRRLLHIKIVEGRAFTEYVTRKAASGERLVLHGELFGQRFESEAVTASAEPKFTGEAFIEIPDSESSSAGFTDHGMKEALRLLSLRQPMHLAVTQTLSLDDSQGSVSTSSRGPGLSLNERRAVVALGAAEWRTVLIRGGAGRSRMVTISVQLSAGPADVVSGLPPAPAGMIVLQLSLSPSLDVRLDEPLLSSQQRSEIARDAESMSTFLARARAWWSEYVSLRADFRTRLVKVIARCEDGCQYPACTYLSPLQLGRYFPTPRHAARFVSLMRRREDEEEGGTASVLTMMGGGAGGSTGGLMESSTGCWSLLHSTLVAGSATKEEAALLLCSLLLGFGLDAWVVVGRVQGGAPHMWVMTRGALSMPCFWEPNTGIRYTTNDASAWPYLSVGSVFNHQQLCANCQQDGHDIALTSFLFEDSAQWRTLEVLRAEVPGPCLVPVELKPPVSNQRRDVEDQLEAVLMHHLERHRSTLLHSEPHTRDEGPASSVENGMTWDPSLAHLLMPALHAYEHEAIYGEVAPGNEEFQQGIRRAVPMGWLFKGFPLHQRHSDVNLAAKAMIKEPQVLEILKTRHTGTSFALRAHVVAYPEGLVSIWFMLAVKYPEMR</sequence>
<dbReference type="InterPro" id="IPR028926">
    <property type="entry name" value="CEP76-C2"/>
</dbReference>
<accession>A0A250WWW0</accession>
<dbReference type="STRING" id="1157962.A0A250WWW0"/>
<dbReference type="EMBL" id="BEGY01000010">
    <property type="protein sequence ID" value="GAX75102.1"/>
    <property type="molecule type" value="Genomic_DNA"/>
</dbReference>
<evidence type="ECO:0000313" key="6">
    <source>
        <dbReference type="EMBL" id="GAX75102.1"/>
    </source>
</evidence>
<dbReference type="InterPro" id="IPR056290">
    <property type="entry name" value="CEPT76/DRC7_peptidase-like_dom"/>
</dbReference>
<evidence type="ECO:0000256" key="1">
    <source>
        <dbReference type="ARBA" id="ARBA00004300"/>
    </source>
</evidence>
<evidence type="ECO:0000256" key="2">
    <source>
        <dbReference type="ARBA" id="ARBA00022490"/>
    </source>
</evidence>
<feature type="domain" description="CEP76/DRC7 peptidase-like" evidence="5">
    <location>
        <begin position="398"/>
        <end position="516"/>
    </location>
</feature>
<keyword evidence="7" id="KW-1185">Reference proteome</keyword>
<evidence type="ECO:0000259" key="4">
    <source>
        <dbReference type="Pfam" id="PF24652"/>
    </source>
</evidence>
<dbReference type="InterPro" id="IPR052299">
    <property type="entry name" value="CEP76"/>
</dbReference>
<protein>
    <submittedName>
        <fullName evidence="6">Uncharacterized protein</fullName>
    </submittedName>
</protein>
<dbReference type="AlphaFoldDB" id="A0A250WWW0"/>
<dbReference type="Pfam" id="PF24652">
    <property type="entry name" value="CEP76_C"/>
    <property type="match status" value="1"/>
</dbReference>
<dbReference type="InterPro" id="IPR056288">
    <property type="entry name" value="CEP76_C"/>
</dbReference>
<feature type="domain" description="Centrosomal protein of 76 kDa C-terminal" evidence="4">
    <location>
        <begin position="584"/>
        <end position="692"/>
    </location>
</feature>
<dbReference type="OrthoDB" id="5527234at2759"/>
<proteinExistence type="predicted"/>
<dbReference type="PANTHER" id="PTHR46436:SF1">
    <property type="entry name" value="CENTROSOMAL PROTEIN OF 76 KDA"/>
    <property type="match status" value="1"/>
</dbReference>
<dbReference type="PANTHER" id="PTHR46436">
    <property type="entry name" value="CENTROSOMAL PROTEIN OF 76 KDA"/>
    <property type="match status" value="1"/>
</dbReference>
<gene>
    <name evidence="6" type="ORF">CEUSTIGMA_g2546.t1</name>
</gene>
<evidence type="ECO:0000259" key="3">
    <source>
        <dbReference type="Pfam" id="PF15627"/>
    </source>
</evidence>
<comment type="caution">
    <text evidence="6">The sequence shown here is derived from an EMBL/GenBank/DDBJ whole genome shotgun (WGS) entry which is preliminary data.</text>
</comment>
<keyword evidence="2" id="KW-0963">Cytoplasm</keyword>
<dbReference type="Pfam" id="PF24656">
    <property type="entry name" value="CEPT76_peptidase"/>
    <property type="match status" value="1"/>
</dbReference>
<dbReference type="Pfam" id="PF15627">
    <property type="entry name" value="CEP76-C2"/>
    <property type="match status" value="1"/>
</dbReference>
<reference evidence="6 7" key="1">
    <citation type="submission" date="2017-08" db="EMBL/GenBank/DDBJ databases">
        <title>Acidophilic green algal genome provides insights into adaptation to an acidic environment.</title>
        <authorList>
            <person name="Hirooka S."/>
            <person name="Hirose Y."/>
            <person name="Kanesaki Y."/>
            <person name="Higuchi S."/>
            <person name="Fujiwara T."/>
            <person name="Onuma R."/>
            <person name="Era A."/>
            <person name="Ohbayashi R."/>
            <person name="Uzuka A."/>
            <person name="Nozaki H."/>
            <person name="Yoshikawa H."/>
            <person name="Miyagishima S.Y."/>
        </authorList>
    </citation>
    <scope>NUCLEOTIDE SEQUENCE [LARGE SCALE GENOMIC DNA]</scope>
    <source>
        <strain evidence="6 7">NIES-2499</strain>
    </source>
</reference>
<feature type="domain" description="CEP76 C2" evidence="3">
    <location>
        <begin position="91"/>
        <end position="271"/>
    </location>
</feature>